<sequence>MANIQKLIGIGTTLFIVICLGSLYYSLEVFYYSDFGCGCSSNCRAYYPVFTSRFIGYIFIICSAALFIAGIWRIRGLSRVWIIPAMLIFGVASYGNGYMVFNKGSCGLSLNRTIFFINQTKLGDFAKADAESINIDSLNEGKLKGKLLGYALNGRELTAFRIDAEPLKINTGFLFWYVPDSIIINDISYGLSTLRNIEAENVKGHYEFIGGQGMVEKDFLNEFVLTQRELSGILKNKRIINSKDGTTRFLFEMDE</sequence>
<dbReference type="RefSeq" id="WP_002994777.1">
    <property type="nucleotide sequence ID" value="NZ_GL379770.1"/>
</dbReference>
<evidence type="ECO:0000256" key="1">
    <source>
        <dbReference type="SAM" id="Phobius"/>
    </source>
</evidence>
<feature type="transmembrane region" description="Helical" evidence="1">
    <location>
        <begin position="54"/>
        <end position="74"/>
    </location>
</feature>
<comment type="caution">
    <text evidence="2">The sequence shown here is derived from an EMBL/GenBank/DDBJ whole genome shotgun (WGS) entry which is preliminary data.</text>
</comment>
<dbReference type="GeneID" id="95431202"/>
<dbReference type="AlphaFoldDB" id="D7VRH8"/>
<dbReference type="HOGENOM" id="CLU_095340_0_0_10"/>
<gene>
    <name evidence="2" type="ORF">HMPREF0766_13582</name>
</gene>
<name>D7VRH8_SPHSI</name>
<keyword evidence="1" id="KW-0472">Membrane</keyword>
<dbReference type="EMBL" id="ACHA02000012">
    <property type="protein sequence ID" value="EFK56379.1"/>
    <property type="molecule type" value="Genomic_DNA"/>
</dbReference>
<proteinExistence type="predicted"/>
<protein>
    <submittedName>
        <fullName evidence="2">Uncharacterized protein</fullName>
    </submittedName>
</protein>
<feature type="transmembrane region" description="Helical" evidence="1">
    <location>
        <begin position="81"/>
        <end position="101"/>
    </location>
</feature>
<evidence type="ECO:0000313" key="3">
    <source>
        <dbReference type="Proteomes" id="UP000006258"/>
    </source>
</evidence>
<evidence type="ECO:0000313" key="2">
    <source>
        <dbReference type="EMBL" id="EFK56379.1"/>
    </source>
</evidence>
<keyword evidence="1" id="KW-0812">Transmembrane</keyword>
<keyword evidence="3" id="KW-1185">Reference proteome</keyword>
<feature type="transmembrane region" description="Helical" evidence="1">
    <location>
        <begin position="7"/>
        <end position="25"/>
    </location>
</feature>
<accession>D7VRH8</accession>
<keyword evidence="1" id="KW-1133">Transmembrane helix</keyword>
<reference evidence="2" key="1">
    <citation type="submission" date="2010-07" db="EMBL/GenBank/DDBJ databases">
        <authorList>
            <person name="Muzny D."/>
            <person name="Qin X."/>
            <person name="Buhay C."/>
            <person name="Dugan-Rocha S."/>
            <person name="Ding Y."/>
            <person name="Chen G."/>
            <person name="Hawes A."/>
            <person name="Holder M."/>
            <person name="Jhangiani S."/>
            <person name="Johnson A."/>
            <person name="Khan Z."/>
            <person name="Li Z."/>
            <person name="Liu W."/>
            <person name="Liu X."/>
            <person name="Perez L."/>
            <person name="Shen H."/>
            <person name="Wang Q."/>
            <person name="Watt J."/>
            <person name="Xi L."/>
            <person name="Xin Y."/>
            <person name="Zhou J."/>
            <person name="Deng J."/>
            <person name="Jiang H."/>
            <person name="Liu Y."/>
            <person name="Qu J."/>
            <person name="Song X.-Z."/>
            <person name="Zhang L."/>
            <person name="Villasana D."/>
            <person name="Johnson A."/>
            <person name="Liu J."/>
            <person name="Liyanage D."/>
            <person name="Lorensuhewa L."/>
            <person name="Robinson T."/>
            <person name="Song A."/>
            <person name="Song B.-B."/>
            <person name="Dinh H."/>
            <person name="Thornton R."/>
            <person name="Coyle M."/>
            <person name="Francisco L."/>
            <person name="Jackson L."/>
            <person name="Javaid M."/>
            <person name="Korchina V."/>
            <person name="Kovar C."/>
            <person name="Mata R."/>
            <person name="Mathew T."/>
            <person name="Ngo R."/>
            <person name="Nguyen L."/>
            <person name="Nguyen N."/>
            <person name="Okwuonu G."/>
            <person name="Ongeri F."/>
            <person name="Pham C."/>
            <person name="Simmons D."/>
            <person name="Wilczek-Boney K."/>
            <person name="Hale W."/>
            <person name="Jakkamsetti A."/>
            <person name="Pham P."/>
            <person name="Ruth R."/>
            <person name="San Lucas F."/>
            <person name="Warren J."/>
            <person name="Zhang J."/>
            <person name="Zhao Z."/>
            <person name="Zhou C."/>
            <person name="Zhu D."/>
            <person name="Lee S."/>
            <person name="Bess C."/>
            <person name="Blankenburg K."/>
            <person name="Forbes L."/>
            <person name="Fu Q."/>
            <person name="Gubbala S."/>
            <person name="Hirani K."/>
            <person name="Jayaseelan J.C."/>
            <person name="Lara F."/>
            <person name="Munidasa M."/>
            <person name="Palculict T."/>
            <person name="Patil S."/>
            <person name="Pu L.-L."/>
            <person name="Saada N."/>
            <person name="Tang L."/>
            <person name="Weissenberger G."/>
            <person name="Zhu Y."/>
            <person name="Hemphill L."/>
            <person name="Shang Y."/>
            <person name="Youmans B."/>
            <person name="Ayvaz T."/>
            <person name="Ross M."/>
            <person name="Santibanez J."/>
            <person name="Aqrawi P."/>
            <person name="Gross S."/>
            <person name="Joshi V."/>
            <person name="Fowler G."/>
            <person name="Nazareth L."/>
            <person name="Reid J."/>
            <person name="Worley K."/>
            <person name="Petrosino J."/>
            <person name="Highlander S."/>
            <person name="Gibbs R."/>
        </authorList>
    </citation>
    <scope>NUCLEOTIDE SEQUENCE [LARGE SCALE GENOMIC DNA]</scope>
    <source>
        <strain evidence="2">ATCC 33861</strain>
    </source>
</reference>
<dbReference type="Proteomes" id="UP000006258">
    <property type="component" value="Unassembled WGS sequence"/>
</dbReference>
<organism evidence="2 3">
    <name type="scientific">Sphingobacterium spiritivorum ATCC 33861</name>
    <dbReference type="NCBI Taxonomy" id="525373"/>
    <lineage>
        <taxon>Bacteria</taxon>
        <taxon>Pseudomonadati</taxon>
        <taxon>Bacteroidota</taxon>
        <taxon>Sphingobacteriia</taxon>
        <taxon>Sphingobacteriales</taxon>
        <taxon>Sphingobacteriaceae</taxon>
        <taxon>Sphingobacterium</taxon>
    </lineage>
</organism>
<dbReference type="OrthoDB" id="1494959at2"/>